<protein>
    <recommendedName>
        <fullName evidence="6">Zinc finger PHD-type domain-containing protein</fullName>
    </recommendedName>
</protein>
<dbReference type="InterPro" id="IPR013083">
    <property type="entry name" value="Znf_RING/FYVE/PHD"/>
</dbReference>
<dbReference type="Pfam" id="PF00628">
    <property type="entry name" value="PHD"/>
    <property type="match status" value="1"/>
</dbReference>
<keyword evidence="5" id="KW-0804">Transcription</keyword>
<keyword evidence="8" id="KW-1185">Reference proteome</keyword>
<evidence type="ECO:0000313" key="8">
    <source>
        <dbReference type="Proteomes" id="UP001443914"/>
    </source>
</evidence>
<reference evidence="7" key="1">
    <citation type="submission" date="2024-03" db="EMBL/GenBank/DDBJ databases">
        <title>WGS assembly of Saponaria officinalis var. Norfolk2.</title>
        <authorList>
            <person name="Jenkins J."/>
            <person name="Shu S."/>
            <person name="Grimwood J."/>
            <person name="Barry K."/>
            <person name="Goodstein D."/>
            <person name="Schmutz J."/>
            <person name="Leebens-Mack J."/>
            <person name="Osbourn A."/>
        </authorList>
    </citation>
    <scope>NUCLEOTIDE SEQUENCE [LARGE SCALE GENOMIC DNA]</scope>
    <source>
        <strain evidence="7">JIC</strain>
    </source>
</reference>
<evidence type="ECO:0000256" key="1">
    <source>
        <dbReference type="ARBA" id="ARBA00022723"/>
    </source>
</evidence>
<organism evidence="7 8">
    <name type="scientific">Saponaria officinalis</name>
    <name type="common">Common soapwort</name>
    <name type="synonym">Lychnis saponaria</name>
    <dbReference type="NCBI Taxonomy" id="3572"/>
    <lineage>
        <taxon>Eukaryota</taxon>
        <taxon>Viridiplantae</taxon>
        <taxon>Streptophyta</taxon>
        <taxon>Embryophyta</taxon>
        <taxon>Tracheophyta</taxon>
        <taxon>Spermatophyta</taxon>
        <taxon>Magnoliopsida</taxon>
        <taxon>eudicotyledons</taxon>
        <taxon>Gunneridae</taxon>
        <taxon>Pentapetalae</taxon>
        <taxon>Caryophyllales</taxon>
        <taxon>Caryophyllaceae</taxon>
        <taxon>Caryophylleae</taxon>
        <taxon>Saponaria</taxon>
    </lineage>
</organism>
<evidence type="ECO:0000256" key="4">
    <source>
        <dbReference type="ARBA" id="ARBA00023015"/>
    </source>
</evidence>
<dbReference type="SMART" id="SM00249">
    <property type="entry name" value="PHD"/>
    <property type="match status" value="1"/>
</dbReference>
<keyword evidence="4" id="KW-0805">Transcription regulation</keyword>
<dbReference type="Pfam" id="PF25874">
    <property type="entry name" value="WHD_plant_repro"/>
    <property type="match status" value="1"/>
</dbReference>
<accession>A0AAW1LR71</accession>
<sequence length="675" mass="76972">MSQLEYLHGCNKRRKRSSADQRVFRFKSFCEPGYPAEFNGPFWKNIRALLEFGHMENNQSSTGMISWSFQLEVHRHRPDHRVFLFVIEEPIEASICRYCKHCRYIGWGQHMICNMKYHFVVPSKETAAMATTTCLSCQNNYCCDGTILAARCGSNSCSLVELQGHTLHGVFHCNGFGHLLCVNGLEMGSDLSGHQIMDFWDRICTGLRARKVSLTDVSQKKSMDLRLLHGLAYGGPWFSRWEYKFGRGSFGVTETMYQKSIQAIQNIPLCLLFHHFGPLDNYLPIIFSRYQALSEHSLITLSDLFYFMLELKSRLPKEANPADLFNPGILLETSCRWSPKRVEMATRVIVETLKRAEPKWVSRQEVRDAARAYIGDTGLLDFVLKSLGNHVVGKYLVRRSLNPVTKVLEYCLEDMSVSHDNGLMVRESKSNLMLVTRVQLAKDILYLYKSTLRERKPMAGPGSTISIASRVIHDSKHLVKEFGYHQSLQPKTKFGSHSDLIDVFCGLQLKDKQLLLPYEPVQVKGTVTIEEFKMQVEKWFKDMYFGLNGLIIQSILNSNAKDTDFVSGVIEEGKDVVLEAGVCRNGYENGNENGNGFLMQGWNMCEMVNGHNQGHGFIECACGTKEDDGERMVACDICEVWQHTRCVRIPNNEDVPRIFLCDRCEQDIVLSPSLM</sequence>
<dbReference type="AlphaFoldDB" id="A0AAW1LR71"/>
<proteinExistence type="predicted"/>
<dbReference type="InterPro" id="IPR011011">
    <property type="entry name" value="Znf_FYVE_PHD"/>
</dbReference>
<evidence type="ECO:0000259" key="6">
    <source>
        <dbReference type="SMART" id="SM00249"/>
    </source>
</evidence>
<evidence type="ECO:0000256" key="5">
    <source>
        <dbReference type="ARBA" id="ARBA00023163"/>
    </source>
</evidence>
<evidence type="ECO:0000313" key="7">
    <source>
        <dbReference type="EMBL" id="KAK9735591.1"/>
    </source>
</evidence>
<evidence type="ECO:0000256" key="3">
    <source>
        <dbReference type="ARBA" id="ARBA00022833"/>
    </source>
</evidence>
<dbReference type="SUPFAM" id="SSF57903">
    <property type="entry name" value="FYVE/PHD zinc finger"/>
    <property type="match status" value="1"/>
</dbReference>
<dbReference type="InterPro" id="IPR019787">
    <property type="entry name" value="Znf_PHD-finger"/>
</dbReference>
<name>A0AAW1LR71_SAPOF</name>
<dbReference type="PANTHER" id="PTHR46201">
    <property type="entry name" value="PHD FINGER PROTEIN MALE MEIOCYTE DEATH 1-RELATED"/>
    <property type="match status" value="1"/>
</dbReference>
<dbReference type="CDD" id="cd15556">
    <property type="entry name" value="PHD_MMD1_like"/>
    <property type="match status" value="1"/>
</dbReference>
<dbReference type="GO" id="GO:0008270">
    <property type="term" value="F:zinc ion binding"/>
    <property type="evidence" value="ECO:0007669"/>
    <property type="project" value="UniProtKB-KW"/>
</dbReference>
<gene>
    <name evidence="7" type="ORF">RND81_04G214500</name>
</gene>
<keyword evidence="3" id="KW-0862">Zinc</keyword>
<dbReference type="PROSITE" id="PS01359">
    <property type="entry name" value="ZF_PHD_1"/>
    <property type="match status" value="1"/>
</dbReference>
<dbReference type="Pfam" id="PF25565">
    <property type="entry name" value="Ubiquitin_At1g33420"/>
    <property type="match status" value="1"/>
</dbReference>
<dbReference type="EMBL" id="JBDFQZ010000004">
    <property type="protein sequence ID" value="KAK9735591.1"/>
    <property type="molecule type" value="Genomic_DNA"/>
</dbReference>
<dbReference type="PANTHER" id="PTHR46201:SF1">
    <property type="entry name" value="PHD FINGER PROTEIN MALE STERILITY 1"/>
    <property type="match status" value="1"/>
</dbReference>
<comment type="caution">
    <text evidence="7">The sequence shown here is derived from an EMBL/GenBank/DDBJ whole genome shotgun (WGS) entry which is preliminary data.</text>
</comment>
<keyword evidence="1" id="KW-0479">Metal-binding</keyword>
<keyword evidence="2" id="KW-0863">Zinc-finger</keyword>
<dbReference type="InterPro" id="IPR058054">
    <property type="entry name" value="Znf_MS1-like"/>
</dbReference>
<dbReference type="InterPro" id="IPR057765">
    <property type="entry name" value="MS1-like_ubiquitin"/>
</dbReference>
<dbReference type="Gene3D" id="3.30.40.10">
    <property type="entry name" value="Zinc/RING finger domain, C3HC4 (zinc finger)"/>
    <property type="match status" value="1"/>
</dbReference>
<dbReference type="InterPro" id="IPR019786">
    <property type="entry name" value="Zinc_finger_PHD-type_CS"/>
</dbReference>
<feature type="domain" description="Zinc finger PHD-type" evidence="6">
    <location>
        <begin position="619"/>
        <end position="665"/>
    </location>
</feature>
<dbReference type="Proteomes" id="UP001443914">
    <property type="component" value="Unassembled WGS sequence"/>
</dbReference>
<evidence type="ECO:0000256" key="2">
    <source>
        <dbReference type="ARBA" id="ARBA00022771"/>
    </source>
</evidence>
<dbReference type="InterPro" id="IPR059080">
    <property type="entry name" value="WHD_PTC1"/>
</dbReference>
<dbReference type="InterPro" id="IPR001965">
    <property type="entry name" value="Znf_PHD"/>
</dbReference>